<dbReference type="Proteomes" id="UP001155027">
    <property type="component" value="Unassembled WGS sequence"/>
</dbReference>
<evidence type="ECO:0000256" key="2">
    <source>
        <dbReference type="ARBA" id="ARBA00022692"/>
    </source>
</evidence>
<gene>
    <name evidence="7" type="ORF">GGP71_000613</name>
    <name evidence="8" type="ORF">GGP83_002571</name>
    <name evidence="9" type="ORF">GGQ01_000170</name>
</gene>
<dbReference type="GeneID" id="83728314"/>
<evidence type="ECO:0000313" key="8">
    <source>
        <dbReference type="EMBL" id="MCS3952599.1"/>
    </source>
</evidence>
<feature type="domain" description="Sodium/calcium exchanger membrane region" evidence="6">
    <location>
        <begin position="4"/>
        <end position="141"/>
    </location>
</feature>
<feature type="transmembrane region" description="Helical" evidence="5">
    <location>
        <begin position="206"/>
        <end position="227"/>
    </location>
</feature>
<evidence type="ECO:0000256" key="4">
    <source>
        <dbReference type="ARBA" id="ARBA00023136"/>
    </source>
</evidence>
<name>A0A840ED82_9BACT</name>
<dbReference type="EMBL" id="JANUBF010000001">
    <property type="protein sequence ID" value="MCS4035129.1"/>
    <property type="molecule type" value="Genomic_DNA"/>
</dbReference>
<dbReference type="GO" id="GO:0005262">
    <property type="term" value="F:calcium channel activity"/>
    <property type="evidence" value="ECO:0007669"/>
    <property type="project" value="TreeGrafter"/>
</dbReference>
<evidence type="ECO:0000313" key="9">
    <source>
        <dbReference type="EMBL" id="MCS4035129.1"/>
    </source>
</evidence>
<evidence type="ECO:0000256" key="3">
    <source>
        <dbReference type="ARBA" id="ARBA00022989"/>
    </source>
</evidence>
<dbReference type="GO" id="GO:0005886">
    <property type="term" value="C:plasma membrane"/>
    <property type="evidence" value="ECO:0007669"/>
    <property type="project" value="TreeGrafter"/>
</dbReference>
<protein>
    <submittedName>
        <fullName evidence="9">Cation:H+ antiporter</fullName>
    </submittedName>
</protein>
<keyword evidence="4 5" id="KW-0472">Membrane</keyword>
<dbReference type="Proteomes" id="UP001155040">
    <property type="component" value="Unassembled WGS sequence"/>
</dbReference>
<feature type="transmembrane region" description="Helical" evidence="5">
    <location>
        <begin position="130"/>
        <end position="147"/>
    </location>
</feature>
<dbReference type="Proteomes" id="UP001155010">
    <property type="component" value="Unassembled WGS sequence"/>
</dbReference>
<dbReference type="EMBL" id="JANUAU010000002">
    <property type="protein sequence ID" value="MCS3676706.1"/>
    <property type="molecule type" value="Genomic_DNA"/>
</dbReference>
<dbReference type="Pfam" id="PF01699">
    <property type="entry name" value="Na_Ca_ex"/>
    <property type="match status" value="2"/>
</dbReference>
<feature type="transmembrane region" description="Helical" evidence="5">
    <location>
        <begin position="274"/>
        <end position="292"/>
    </location>
</feature>
<feature type="transmembrane region" description="Helical" evidence="5">
    <location>
        <begin position="299"/>
        <end position="316"/>
    </location>
</feature>
<keyword evidence="2 5" id="KW-0812">Transmembrane</keyword>
<dbReference type="GO" id="GO:0006874">
    <property type="term" value="P:intracellular calcium ion homeostasis"/>
    <property type="evidence" value="ECO:0007669"/>
    <property type="project" value="TreeGrafter"/>
</dbReference>
<evidence type="ECO:0000259" key="6">
    <source>
        <dbReference type="Pfam" id="PF01699"/>
    </source>
</evidence>
<feature type="domain" description="Sodium/calcium exchanger membrane region" evidence="6">
    <location>
        <begin position="176"/>
        <end position="316"/>
    </location>
</feature>
<evidence type="ECO:0000256" key="1">
    <source>
        <dbReference type="ARBA" id="ARBA00004141"/>
    </source>
</evidence>
<organism evidence="9 10">
    <name type="scientific">Salinibacter ruber</name>
    <dbReference type="NCBI Taxonomy" id="146919"/>
    <lineage>
        <taxon>Bacteria</taxon>
        <taxon>Pseudomonadati</taxon>
        <taxon>Rhodothermota</taxon>
        <taxon>Rhodothermia</taxon>
        <taxon>Rhodothermales</taxon>
        <taxon>Salinibacteraceae</taxon>
        <taxon>Salinibacter</taxon>
    </lineage>
</organism>
<dbReference type="Gene3D" id="1.20.1420.30">
    <property type="entry name" value="NCX, central ion-binding region"/>
    <property type="match status" value="1"/>
</dbReference>
<evidence type="ECO:0000256" key="5">
    <source>
        <dbReference type="SAM" id="Phobius"/>
    </source>
</evidence>
<dbReference type="RefSeq" id="WP_011404152.1">
    <property type="nucleotide sequence ID" value="NZ_CALTRY010000017.1"/>
</dbReference>
<dbReference type="GO" id="GO:0008273">
    <property type="term" value="F:calcium, potassium:sodium antiporter activity"/>
    <property type="evidence" value="ECO:0007669"/>
    <property type="project" value="TreeGrafter"/>
</dbReference>
<comment type="caution">
    <text evidence="9">The sequence shown here is derived from an EMBL/GenBank/DDBJ whole genome shotgun (WGS) entry which is preliminary data.</text>
</comment>
<dbReference type="PANTHER" id="PTHR10846">
    <property type="entry name" value="SODIUM/POTASSIUM/CALCIUM EXCHANGER"/>
    <property type="match status" value="1"/>
</dbReference>
<dbReference type="InterPro" id="IPR044880">
    <property type="entry name" value="NCX_ion-bd_dom_sf"/>
</dbReference>
<dbReference type="InterPro" id="IPR004837">
    <property type="entry name" value="NaCa_Exmemb"/>
</dbReference>
<reference evidence="9" key="1">
    <citation type="submission" date="2022-08" db="EMBL/GenBank/DDBJ databases">
        <title>Genomic Encyclopedia of Type Strains, Phase V (KMG-V): Genome sequencing to study the core and pangenomes of soil and plant-associated prokaryotes.</title>
        <authorList>
            <person name="Whitman W."/>
        </authorList>
    </citation>
    <scope>NUCLEOTIDE SEQUENCE</scope>
    <source>
        <strain evidence="7">0</strain>
        <strain evidence="8">SP2017</strain>
        <strain evidence="9">SP3012</strain>
    </source>
</reference>
<proteinExistence type="predicted"/>
<comment type="subcellular location">
    <subcellularLocation>
        <location evidence="1">Membrane</location>
        <topology evidence="1">Multi-pass membrane protein</topology>
    </subcellularLocation>
</comment>
<feature type="transmembrane region" description="Helical" evidence="5">
    <location>
        <begin position="176"/>
        <end position="194"/>
    </location>
</feature>
<accession>A0A840ED82</accession>
<evidence type="ECO:0000313" key="7">
    <source>
        <dbReference type="EMBL" id="MCS3676706.1"/>
    </source>
</evidence>
<dbReference type="NCBIfam" id="TIGR00367">
    <property type="entry name" value="calcium/sodium antiporter"/>
    <property type="match status" value="1"/>
</dbReference>
<dbReference type="PANTHER" id="PTHR10846:SF8">
    <property type="entry name" value="INNER MEMBRANE PROTEIN YRBG"/>
    <property type="match status" value="1"/>
</dbReference>
<dbReference type="EMBL" id="JANUBB010000010">
    <property type="protein sequence ID" value="MCS3952599.1"/>
    <property type="molecule type" value="Genomic_DNA"/>
</dbReference>
<dbReference type="InterPro" id="IPR004481">
    <property type="entry name" value="K/Na/Ca-exchanger"/>
</dbReference>
<feature type="transmembrane region" description="Helical" evidence="5">
    <location>
        <begin position="239"/>
        <end position="262"/>
    </location>
</feature>
<sequence>MILYVFLFFVGLLLLYLGAEGLIQGASSIALQYGIRPVILGLTVVALGTSMPEYLVNVFALISGESPLAIGNIIGSNISNVALILGACAVVLPLAVTPEVLRREYPVMLGVMVLFYLCALDGVIGARDGVLMVVLLSGLAAYVFYDAHRTTRGTVLESMEGELDAADPDLSTLAKAVYVIGGMGGLTLGAHLMVDNALAISDVLNIDHVVIGLTVVAIGTSLPELAASMVGTLKQEVDMTVGNVIGSNLLNVLFVVGTLAIAEPITVDPETIRLHFPVMLGFCALLVPLTWWDQKITRVEGAFMVIAFLGFMVFLYV</sequence>
<keyword evidence="3 5" id="KW-1133">Transmembrane helix</keyword>
<dbReference type="AlphaFoldDB" id="A0A840ED82"/>
<feature type="transmembrane region" description="Helical" evidence="5">
    <location>
        <begin position="81"/>
        <end position="98"/>
    </location>
</feature>
<evidence type="ECO:0000313" key="10">
    <source>
        <dbReference type="Proteomes" id="UP001155040"/>
    </source>
</evidence>